<dbReference type="KEGG" id="vg:15041455"/>
<evidence type="ECO:0000313" key="3">
    <source>
        <dbReference type="Proteomes" id="UP000002894"/>
    </source>
</evidence>
<dbReference type="RefSeq" id="YP_007677933.1">
    <property type="nucleotide sequence ID" value="NC_020879.1"/>
</dbReference>
<name>I6YMP5_9CAUD</name>
<reference evidence="2 3" key="1">
    <citation type="submission" date="2011-07" db="EMBL/GenBank/DDBJ databases">
        <title>Complete genome of Aeromonas phage Aes012.</title>
        <authorList>
            <person name="Petrov V.M."/>
            <person name="Ratnayaka S."/>
            <person name="Karam J.D."/>
        </authorList>
    </citation>
    <scope>NUCLEOTIDE SEQUENCE [LARGE SCALE GENOMIC DNA]</scope>
</reference>
<evidence type="ECO:0000256" key="1">
    <source>
        <dbReference type="SAM" id="MobiDB-lite"/>
    </source>
</evidence>
<protein>
    <submittedName>
        <fullName evidence="2">Putative phage protein</fullName>
    </submittedName>
</protein>
<sequence>MGRCCLRSGRISVLWQVGNALASMAYDAVGQYAMLLVAVDVGTWIVSGTVLPGSQLRYSTAEGKDPGDAPPGNWRLHGRTNKGGQFGAWNVSLWQRVS</sequence>
<keyword evidence="3" id="KW-1185">Reference proteome</keyword>
<dbReference type="GeneID" id="15041455"/>
<evidence type="ECO:0000313" key="2">
    <source>
        <dbReference type="EMBL" id="AFN69846.1"/>
    </source>
</evidence>
<dbReference type="EMBL" id="JN377895">
    <property type="protein sequence ID" value="AFN69846.1"/>
    <property type="molecule type" value="Genomic_DNA"/>
</dbReference>
<gene>
    <name evidence="2" type="ORF">Aes012_216</name>
</gene>
<accession>I6YMP5</accession>
<proteinExistence type="predicted"/>
<organism evidence="2 3">
    <name type="scientific">Aeromonas phage Aes012</name>
    <dbReference type="NCBI Taxonomy" id="1198014"/>
    <lineage>
        <taxon>Viruses</taxon>
        <taxon>Duplodnaviria</taxon>
        <taxon>Heunggongvirae</taxon>
        <taxon>Uroviricota</taxon>
        <taxon>Caudoviricetes</taxon>
        <taxon>Pantevenvirales</taxon>
        <taxon>Straboviridae</taxon>
        <taxon>Tulanevirus</taxon>
        <taxon>Tulanevirus aes12</taxon>
    </lineage>
</organism>
<feature type="region of interest" description="Disordered" evidence="1">
    <location>
        <begin position="60"/>
        <end position="81"/>
    </location>
</feature>
<dbReference type="Proteomes" id="UP000002894">
    <property type="component" value="Segment"/>
</dbReference>